<evidence type="ECO:0000259" key="3">
    <source>
        <dbReference type="Pfam" id="PF25583"/>
    </source>
</evidence>
<feature type="domain" description="Helix-turn-helix type 11" evidence="1">
    <location>
        <begin position="6"/>
        <end position="58"/>
    </location>
</feature>
<accession>A0A328TWZ1</accession>
<dbReference type="Pfam" id="PF08279">
    <property type="entry name" value="HTH_11"/>
    <property type="match status" value="1"/>
</dbReference>
<feature type="domain" description="WYL" evidence="2">
    <location>
        <begin position="138"/>
        <end position="203"/>
    </location>
</feature>
<evidence type="ECO:0000313" key="5">
    <source>
        <dbReference type="Proteomes" id="UP000249260"/>
    </source>
</evidence>
<dbReference type="InterPro" id="IPR013196">
    <property type="entry name" value="HTH_11"/>
</dbReference>
<name>A0A328TWZ1_9BACL</name>
<dbReference type="OrthoDB" id="9815009at2"/>
<dbReference type="GO" id="GO:0003677">
    <property type="term" value="F:DNA binding"/>
    <property type="evidence" value="ECO:0007669"/>
    <property type="project" value="UniProtKB-KW"/>
</dbReference>
<dbReference type="InterPro" id="IPR057727">
    <property type="entry name" value="WCX_dom"/>
</dbReference>
<keyword evidence="4" id="KW-0238">DNA-binding</keyword>
<sequence>MKRMDRLMAILIALQQEPATAQRLAEKFEVTKRTILRDMQSLSEMGVPIYAVSGPSGGFRLMDGFRLPPLQLDAGEALAVFFALSSLTKMADTPFRQARWTVLDKLKAVMPEQTLEYIESKLAVVEVEVPQRSVQSPYLSELLAHTAEARWIRVHYRSEKQTRWLQLWPRKIYTAHGYWYSEAYSVTHGEWRTFRIDRMIEVEAMELSADEAARMASLLERPAEAEEESSTRIIASLTYRGALLAEQDLHIGDSVRQVDEETWELDFICPASERSWAERFFFTLGMDAEVKAPAHLKEALFGMAKRLCGRYGSGHTTEG</sequence>
<dbReference type="InterPro" id="IPR026881">
    <property type="entry name" value="WYL_dom"/>
</dbReference>
<dbReference type="InterPro" id="IPR036390">
    <property type="entry name" value="WH_DNA-bd_sf"/>
</dbReference>
<dbReference type="PANTHER" id="PTHR34580">
    <property type="match status" value="1"/>
</dbReference>
<feature type="domain" description="WCX" evidence="3">
    <location>
        <begin position="253"/>
        <end position="307"/>
    </location>
</feature>
<protein>
    <submittedName>
        <fullName evidence="4">DNA-binding transcriptional regulator</fullName>
    </submittedName>
</protein>
<dbReference type="EMBL" id="QLUW01000006">
    <property type="protein sequence ID" value="RAP73601.1"/>
    <property type="molecule type" value="Genomic_DNA"/>
</dbReference>
<evidence type="ECO:0000259" key="2">
    <source>
        <dbReference type="Pfam" id="PF13280"/>
    </source>
</evidence>
<dbReference type="SUPFAM" id="SSF46785">
    <property type="entry name" value="Winged helix' DNA-binding domain"/>
    <property type="match status" value="1"/>
</dbReference>
<proteinExistence type="predicted"/>
<evidence type="ECO:0000313" key="4">
    <source>
        <dbReference type="EMBL" id="RAP73601.1"/>
    </source>
</evidence>
<dbReference type="Pfam" id="PF13280">
    <property type="entry name" value="WYL"/>
    <property type="match status" value="1"/>
</dbReference>
<evidence type="ECO:0000259" key="1">
    <source>
        <dbReference type="Pfam" id="PF08279"/>
    </source>
</evidence>
<dbReference type="Pfam" id="PF25583">
    <property type="entry name" value="WCX"/>
    <property type="match status" value="1"/>
</dbReference>
<dbReference type="Proteomes" id="UP000249260">
    <property type="component" value="Unassembled WGS sequence"/>
</dbReference>
<dbReference type="Gene3D" id="1.10.10.10">
    <property type="entry name" value="Winged helix-like DNA-binding domain superfamily/Winged helix DNA-binding domain"/>
    <property type="match status" value="1"/>
</dbReference>
<organism evidence="4 5">
    <name type="scientific">Paenibacillus montanisoli</name>
    <dbReference type="NCBI Taxonomy" id="2081970"/>
    <lineage>
        <taxon>Bacteria</taxon>
        <taxon>Bacillati</taxon>
        <taxon>Bacillota</taxon>
        <taxon>Bacilli</taxon>
        <taxon>Bacillales</taxon>
        <taxon>Paenibacillaceae</taxon>
        <taxon>Paenibacillus</taxon>
    </lineage>
</organism>
<gene>
    <name evidence="4" type="ORF">DL346_25335</name>
</gene>
<dbReference type="AlphaFoldDB" id="A0A328TWZ1"/>
<dbReference type="InterPro" id="IPR051534">
    <property type="entry name" value="CBASS_pafABC_assoc_protein"/>
</dbReference>
<dbReference type="PROSITE" id="PS52050">
    <property type="entry name" value="WYL"/>
    <property type="match status" value="1"/>
</dbReference>
<keyword evidence="5" id="KW-1185">Reference proteome</keyword>
<dbReference type="RefSeq" id="WP_112885184.1">
    <property type="nucleotide sequence ID" value="NZ_QLUW01000006.1"/>
</dbReference>
<dbReference type="InterPro" id="IPR036388">
    <property type="entry name" value="WH-like_DNA-bd_sf"/>
</dbReference>
<dbReference type="PANTHER" id="PTHR34580:SF1">
    <property type="entry name" value="PROTEIN PAFC"/>
    <property type="match status" value="1"/>
</dbReference>
<reference evidence="4 5" key="1">
    <citation type="submission" date="2018-06" db="EMBL/GenBank/DDBJ databases">
        <title>Paenibacillus montanisoli sp. nov., isolated from mountain area soil.</title>
        <authorList>
            <person name="Wu M."/>
        </authorList>
    </citation>
    <scope>NUCLEOTIDE SEQUENCE [LARGE SCALE GENOMIC DNA]</scope>
    <source>
        <strain evidence="4 5">RA17</strain>
    </source>
</reference>
<dbReference type="InterPro" id="IPR028349">
    <property type="entry name" value="PafC-like"/>
</dbReference>
<comment type="caution">
    <text evidence="4">The sequence shown here is derived from an EMBL/GenBank/DDBJ whole genome shotgun (WGS) entry which is preliminary data.</text>
</comment>
<dbReference type="PIRSF" id="PIRSF016838">
    <property type="entry name" value="PafC"/>
    <property type="match status" value="1"/>
</dbReference>